<evidence type="ECO:0000256" key="8">
    <source>
        <dbReference type="ARBA" id="ARBA00023136"/>
    </source>
</evidence>
<dbReference type="GO" id="GO:0016020">
    <property type="term" value="C:membrane"/>
    <property type="evidence" value="ECO:0007669"/>
    <property type="project" value="UniProtKB-SubCell"/>
</dbReference>
<dbReference type="InterPro" id="IPR004648">
    <property type="entry name" value="Oligpept_transpt"/>
</dbReference>
<comment type="similarity">
    <text evidence="2">Belongs to the oligopeptide OPT transporter (TC 2.A.67.1) family.</text>
</comment>
<keyword evidence="5" id="KW-0571">Peptide transport</keyword>
<dbReference type="InterPro" id="IPR004813">
    <property type="entry name" value="OPT"/>
</dbReference>
<evidence type="ECO:0000256" key="4">
    <source>
        <dbReference type="ARBA" id="ARBA00022692"/>
    </source>
</evidence>
<dbReference type="PANTHER" id="PTHR22601">
    <property type="entry name" value="ISP4 LIKE PROTEIN"/>
    <property type="match status" value="1"/>
</dbReference>
<keyword evidence="3" id="KW-0813">Transport</keyword>
<dbReference type="GO" id="GO:0035673">
    <property type="term" value="F:oligopeptide transmembrane transporter activity"/>
    <property type="evidence" value="ECO:0007669"/>
    <property type="project" value="InterPro"/>
</dbReference>
<evidence type="ECO:0000256" key="9">
    <source>
        <dbReference type="SAM" id="Phobius"/>
    </source>
</evidence>
<keyword evidence="11" id="KW-1185">Reference proteome</keyword>
<accession>A0AAQ3L6Y5</accession>
<dbReference type="EMBL" id="CP136898">
    <property type="protein sequence ID" value="WOL20675.1"/>
    <property type="molecule type" value="Genomic_DNA"/>
</dbReference>
<dbReference type="AlphaFoldDB" id="A0AAQ3L6Y5"/>
<proteinExistence type="inferred from homology"/>
<keyword evidence="4 9" id="KW-0812">Transmembrane</keyword>
<dbReference type="GO" id="GO:0015031">
    <property type="term" value="P:protein transport"/>
    <property type="evidence" value="ECO:0007669"/>
    <property type="project" value="UniProtKB-KW"/>
</dbReference>
<evidence type="ECO:0000256" key="3">
    <source>
        <dbReference type="ARBA" id="ARBA00022448"/>
    </source>
</evidence>
<keyword evidence="6" id="KW-0653">Protein transport</keyword>
<evidence type="ECO:0000256" key="7">
    <source>
        <dbReference type="ARBA" id="ARBA00022989"/>
    </source>
</evidence>
<evidence type="ECO:0000256" key="6">
    <source>
        <dbReference type="ARBA" id="ARBA00022927"/>
    </source>
</evidence>
<evidence type="ECO:0000256" key="5">
    <source>
        <dbReference type="ARBA" id="ARBA00022856"/>
    </source>
</evidence>
<reference evidence="10 11" key="1">
    <citation type="submission" date="2023-10" db="EMBL/GenBank/DDBJ databases">
        <title>Chromosome-scale genome assembly provides insights into flower coloration mechanisms of Canna indica.</title>
        <authorList>
            <person name="Li C."/>
        </authorList>
    </citation>
    <scope>NUCLEOTIDE SEQUENCE [LARGE SCALE GENOMIC DNA]</scope>
    <source>
        <tissue evidence="10">Flower</tissue>
    </source>
</reference>
<evidence type="ECO:0000256" key="2">
    <source>
        <dbReference type="ARBA" id="ARBA00005484"/>
    </source>
</evidence>
<keyword evidence="8 9" id="KW-0472">Membrane</keyword>
<dbReference type="Pfam" id="PF03169">
    <property type="entry name" value="OPT"/>
    <property type="match status" value="1"/>
</dbReference>
<sequence>MLRLLHHPQLLLPRHLLPLLHLLDLEEIRRGAVVQLWFQGRRRGLDSIGIDWAVATSWLGSPIAAPPFVLFHILAGFIMLVYIIMPTAYWINLYDARTYQFFSSHLFEKSDKIYDLSRVLDEKIFSLNVVDYKNYNKIYMSILSSSSRAHSSYLIKSLRIYLKDYI</sequence>
<evidence type="ECO:0000313" key="10">
    <source>
        <dbReference type="EMBL" id="WOL20675.1"/>
    </source>
</evidence>
<evidence type="ECO:0000313" key="11">
    <source>
        <dbReference type="Proteomes" id="UP001327560"/>
    </source>
</evidence>
<dbReference type="Proteomes" id="UP001327560">
    <property type="component" value="Chromosome 9"/>
</dbReference>
<keyword evidence="7 9" id="KW-1133">Transmembrane helix</keyword>
<name>A0AAQ3L6Y5_9LILI</name>
<comment type="subcellular location">
    <subcellularLocation>
        <location evidence="1">Membrane</location>
        <topology evidence="1">Multi-pass membrane protein</topology>
    </subcellularLocation>
</comment>
<gene>
    <name evidence="10" type="ORF">Cni_G29480</name>
</gene>
<evidence type="ECO:0000256" key="1">
    <source>
        <dbReference type="ARBA" id="ARBA00004141"/>
    </source>
</evidence>
<organism evidence="10 11">
    <name type="scientific">Canna indica</name>
    <name type="common">Indian-shot</name>
    <dbReference type="NCBI Taxonomy" id="4628"/>
    <lineage>
        <taxon>Eukaryota</taxon>
        <taxon>Viridiplantae</taxon>
        <taxon>Streptophyta</taxon>
        <taxon>Embryophyta</taxon>
        <taxon>Tracheophyta</taxon>
        <taxon>Spermatophyta</taxon>
        <taxon>Magnoliopsida</taxon>
        <taxon>Liliopsida</taxon>
        <taxon>Zingiberales</taxon>
        <taxon>Cannaceae</taxon>
        <taxon>Canna</taxon>
    </lineage>
</organism>
<feature type="transmembrane region" description="Helical" evidence="9">
    <location>
        <begin position="68"/>
        <end position="91"/>
    </location>
</feature>
<protein>
    <submittedName>
        <fullName evidence="10">Uncharacterized protein</fullName>
    </submittedName>
</protein>